<feature type="region of interest" description="Disordered" evidence="1">
    <location>
        <begin position="1"/>
        <end position="68"/>
    </location>
</feature>
<dbReference type="EnsemblPlants" id="MELO3C012754.2.1">
    <property type="protein sequence ID" value="MELO3C012754.2.1"/>
    <property type="gene ID" value="MELO3C012754.2"/>
</dbReference>
<feature type="compositionally biased region" description="Basic and acidic residues" evidence="1">
    <location>
        <begin position="51"/>
        <end position="68"/>
    </location>
</feature>
<reference evidence="2" key="1">
    <citation type="submission" date="2023-03" db="UniProtKB">
        <authorList>
            <consortium name="EnsemblPlants"/>
        </authorList>
    </citation>
    <scope>IDENTIFICATION</scope>
</reference>
<name>A0A9I9D418_CUCME</name>
<accession>A0A9I9D418</accession>
<evidence type="ECO:0000256" key="1">
    <source>
        <dbReference type="SAM" id="MobiDB-lite"/>
    </source>
</evidence>
<dbReference type="Gramene" id="MELO3C012754.2.1">
    <property type="protein sequence ID" value="MELO3C012754.2.1"/>
    <property type="gene ID" value="MELO3C012754.2"/>
</dbReference>
<protein>
    <submittedName>
        <fullName evidence="2">Uncharacterized protein</fullName>
    </submittedName>
</protein>
<evidence type="ECO:0000313" key="2">
    <source>
        <dbReference type="EnsemblPlants" id="MELO3C012754.2.1"/>
    </source>
</evidence>
<organism evidence="2">
    <name type="scientific">Cucumis melo</name>
    <name type="common">Muskmelon</name>
    <dbReference type="NCBI Taxonomy" id="3656"/>
    <lineage>
        <taxon>Eukaryota</taxon>
        <taxon>Viridiplantae</taxon>
        <taxon>Streptophyta</taxon>
        <taxon>Embryophyta</taxon>
        <taxon>Tracheophyta</taxon>
        <taxon>Spermatophyta</taxon>
        <taxon>Magnoliopsida</taxon>
        <taxon>eudicotyledons</taxon>
        <taxon>Gunneridae</taxon>
        <taxon>Pentapetalae</taxon>
        <taxon>rosids</taxon>
        <taxon>fabids</taxon>
        <taxon>Cucurbitales</taxon>
        <taxon>Cucurbitaceae</taxon>
        <taxon>Benincaseae</taxon>
        <taxon>Cucumis</taxon>
    </lineage>
</organism>
<proteinExistence type="predicted"/>
<sequence>MKPKQEPRKRKKEILAPLGLGEDKGSGSARWVSRNSQDRKSEDSEEDEEDERAREKGEEERGRERRERELAIREGWERNLKRENNPY</sequence>
<dbReference type="AlphaFoldDB" id="A0A9I9D418"/>